<dbReference type="RefSeq" id="XP_007310527.1">
    <property type="nucleotide sequence ID" value="XM_007310465.1"/>
</dbReference>
<dbReference type="EMBL" id="JH687398">
    <property type="protein sequence ID" value="EIM80395.1"/>
    <property type="molecule type" value="Genomic_DNA"/>
</dbReference>
<dbReference type="GeneID" id="18795819"/>
<evidence type="ECO:0000313" key="1">
    <source>
        <dbReference type="EMBL" id="EIM80395.1"/>
    </source>
</evidence>
<accession>R7RZR3</accession>
<dbReference type="Proteomes" id="UP000053927">
    <property type="component" value="Unassembled WGS sequence"/>
</dbReference>
<dbReference type="KEGG" id="shs:STEHIDRAFT_115846"/>
<keyword evidence="2" id="KW-1185">Reference proteome</keyword>
<protein>
    <submittedName>
        <fullName evidence="1">Uncharacterized protein</fullName>
    </submittedName>
</protein>
<organism evidence="1 2">
    <name type="scientific">Stereum hirsutum (strain FP-91666)</name>
    <name type="common">White-rot fungus</name>
    <dbReference type="NCBI Taxonomy" id="721885"/>
    <lineage>
        <taxon>Eukaryota</taxon>
        <taxon>Fungi</taxon>
        <taxon>Dikarya</taxon>
        <taxon>Basidiomycota</taxon>
        <taxon>Agaricomycotina</taxon>
        <taxon>Agaricomycetes</taxon>
        <taxon>Russulales</taxon>
        <taxon>Stereaceae</taxon>
        <taxon>Stereum</taxon>
    </lineage>
</organism>
<gene>
    <name evidence="1" type="ORF">STEHIDRAFT_115846</name>
</gene>
<dbReference type="AlphaFoldDB" id="R7RZR3"/>
<proteinExistence type="predicted"/>
<name>R7RZR3_STEHR</name>
<evidence type="ECO:0000313" key="2">
    <source>
        <dbReference type="Proteomes" id="UP000053927"/>
    </source>
</evidence>
<sequence length="206" mass="23168">MGSSQAKQNRDIWTRTIKAEGCTIPSRSILGIALAGKTGSEKQDEQARVRGDVCDYASSEPSLVPWDRDSCDLVVRRDVVARKGGIWQYSGIAVENRGMGASQVHESNLEKILGIKSMLIAVAAEKTAQANRSGRSLETLKFWVPQGEMYRQHRATAWERMVMHMAYRPPRHQGCLKQWEWERVAVAAGFGDNYFIVTRFDGVEYC</sequence>
<reference evidence="2" key="1">
    <citation type="journal article" date="2012" name="Science">
        <title>The Paleozoic origin of enzymatic lignin decomposition reconstructed from 31 fungal genomes.</title>
        <authorList>
            <person name="Floudas D."/>
            <person name="Binder M."/>
            <person name="Riley R."/>
            <person name="Barry K."/>
            <person name="Blanchette R.A."/>
            <person name="Henrissat B."/>
            <person name="Martinez A.T."/>
            <person name="Otillar R."/>
            <person name="Spatafora J.W."/>
            <person name="Yadav J.S."/>
            <person name="Aerts A."/>
            <person name="Benoit I."/>
            <person name="Boyd A."/>
            <person name="Carlson A."/>
            <person name="Copeland A."/>
            <person name="Coutinho P.M."/>
            <person name="de Vries R.P."/>
            <person name="Ferreira P."/>
            <person name="Findley K."/>
            <person name="Foster B."/>
            <person name="Gaskell J."/>
            <person name="Glotzer D."/>
            <person name="Gorecki P."/>
            <person name="Heitman J."/>
            <person name="Hesse C."/>
            <person name="Hori C."/>
            <person name="Igarashi K."/>
            <person name="Jurgens J.A."/>
            <person name="Kallen N."/>
            <person name="Kersten P."/>
            <person name="Kohler A."/>
            <person name="Kuees U."/>
            <person name="Kumar T.K.A."/>
            <person name="Kuo A."/>
            <person name="LaButti K."/>
            <person name="Larrondo L.F."/>
            <person name="Lindquist E."/>
            <person name="Ling A."/>
            <person name="Lombard V."/>
            <person name="Lucas S."/>
            <person name="Lundell T."/>
            <person name="Martin R."/>
            <person name="McLaughlin D.J."/>
            <person name="Morgenstern I."/>
            <person name="Morin E."/>
            <person name="Murat C."/>
            <person name="Nagy L.G."/>
            <person name="Nolan M."/>
            <person name="Ohm R.A."/>
            <person name="Patyshakuliyeva A."/>
            <person name="Rokas A."/>
            <person name="Ruiz-Duenas F.J."/>
            <person name="Sabat G."/>
            <person name="Salamov A."/>
            <person name="Samejima M."/>
            <person name="Schmutz J."/>
            <person name="Slot J.C."/>
            <person name="St John F."/>
            <person name="Stenlid J."/>
            <person name="Sun H."/>
            <person name="Sun S."/>
            <person name="Syed K."/>
            <person name="Tsang A."/>
            <person name="Wiebenga A."/>
            <person name="Young D."/>
            <person name="Pisabarro A."/>
            <person name="Eastwood D.C."/>
            <person name="Martin F."/>
            <person name="Cullen D."/>
            <person name="Grigoriev I.V."/>
            <person name="Hibbett D.S."/>
        </authorList>
    </citation>
    <scope>NUCLEOTIDE SEQUENCE [LARGE SCALE GENOMIC DNA]</scope>
    <source>
        <strain evidence="2">FP-91666</strain>
    </source>
</reference>